<protein>
    <recommendedName>
        <fullName evidence="3">DNA cytosine methyltransferase</fullName>
    </recommendedName>
</protein>
<dbReference type="Proteomes" id="UP000095788">
    <property type="component" value="Unassembled WGS sequence"/>
</dbReference>
<organism evidence="1 2">
    <name type="scientific">Bacteroides uniformis</name>
    <dbReference type="NCBI Taxonomy" id="820"/>
    <lineage>
        <taxon>Bacteria</taxon>
        <taxon>Pseudomonadati</taxon>
        <taxon>Bacteroidota</taxon>
        <taxon>Bacteroidia</taxon>
        <taxon>Bacteroidales</taxon>
        <taxon>Bacteroidaceae</taxon>
        <taxon>Bacteroides</taxon>
    </lineage>
</organism>
<dbReference type="EMBL" id="CZBF01000004">
    <property type="protein sequence ID" value="CUQ00381.1"/>
    <property type="molecule type" value="Genomic_DNA"/>
</dbReference>
<sequence>MANILIACEESQAICKAFRDRGHNAYSCDILECSGGHPEWHFKQDVLKVIPECGGTLENGETYFLPKGEMWDLMIAHPPCTYLSVSGARWLYHPEDSHLPIEERREHPHHIGRRQLKKEAIEFFMEFTKTNIKHWAIENPVGCMNSEYRKPDQIVQPFWFGDSASKKTCLWLHNLPLLQPTNMVDEGPRVVLSSGRSLPKWYSDSFNTKISTEERRRLRSKTFPGFAEAVAEQWGKYIEL</sequence>
<accession>A0A174SVL8</accession>
<name>A0A174SVL8_BACUN</name>
<dbReference type="RefSeq" id="WP_048695331.1">
    <property type="nucleotide sequence ID" value="NZ_CZBF01000004.1"/>
</dbReference>
<gene>
    <name evidence="1" type="ORF">ERS852554_02559</name>
</gene>
<evidence type="ECO:0000313" key="1">
    <source>
        <dbReference type="EMBL" id="CUQ00381.1"/>
    </source>
</evidence>
<evidence type="ECO:0008006" key="3">
    <source>
        <dbReference type="Google" id="ProtNLM"/>
    </source>
</evidence>
<evidence type="ECO:0000313" key="2">
    <source>
        <dbReference type="Proteomes" id="UP000095788"/>
    </source>
</evidence>
<dbReference type="AlphaFoldDB" id="A0A174SVL8"/>
<reference evidence="1 2" key="1">
    <citation type="submission" date="2015-09" db="EMBL/GenBank/DDBJ databases">
        <authorList>
            <consortium name="Pathogen Informatics"/>
        </authorList>
    </citation>
    <scope>NUCLEOTIDE SEQUENCE [LARGE SCALE GENOMIC DNA]</scope>
    <source>
        <strain evidence="1 2">2789STDY5834942</strain>
    </source>
</reference>
<proteinExistence type="predicted"/>